<keyword evidence="3" id="KW-1185">Reference proteome</keyword>
<name>A0A1M6DL88_9FLAO</name>
<dbReference type="AlphaFoldDB" id="A0A1M6DL88"/>
<feature type="signal peptide" evidence="1">
    <location>
        <begin position="1"/>
        <end position="19"/>
    </location>
</feature>
<accession>A0A1M6DL88</accession>
<feature type="chain" id="PRO_5012477629" evidence="1">
    <location>
        <begin position="20"/>
        <end position="176"/>
    </location>
</feature>
<evidence type="ECO:0000256" key="1">
    <source>
        <dbReference type="SAM" id="SignalP"/>
    </source>
</evidence>
<protein>
    <submittedName>
        <fullName evidence="2">Uncharacterized protein</fullName>
    </submittedName>
</protein>
<organism evidence="2 3">
    <name type="scientific">Flavobacterium terrae</name>
    <dbReference type="NCBI Taxonomy" id="415425"/>
    <lineage>
        <taxon>Bacteria</taxon>
        <taxon>Pseudomonadati</taxon>
        <taxon>Bacteroidota</taxon>
        <taxon>Flavobacteriia</taxon>
        <taxon>Flavobacteriales</taxon>
        <taxon>Flavobacteriaceae</taxon>
        <taxon>Flavobacterium</taxon>
    </lineage>
</organism>
<proteinExistence type="predicted"/>
<dbReference type="RefSeq" id="WP_073310043.1">
    <property type="nucleotide sequence ID" value="NZ_FQZI01000002.1"/>
</dbReference>
<keyword evidence="1" id="KW-0732">Signal</keyword>
<evidence type="ECO:0000313" key="2">
    <source>
        <dbReference type="EMBL" id="SHI73758.1"/>
    </source>
</evidence>
<sequence>MKNILTTAVLILIGGLMTAQTNYNSEKESETKKWTWSHSNLGNGISLNYFFEKDQTYEVTFWVKTSSNVSKPNKKVLQSSINIRTASNVAYNEFEYTLPEFSEYSEVVWSQKAGEKFNQWQQKKIYFTPKYNNLQLWLFPLMTANANDNGGARLEMEVDKIIIRKSSGKHVGLSSL</sequence>
<gene>
    <name evidence="2" type="ORF">SAMN05444363_1504</name>
</gene>
<evidence type="ECO:0000313" key="3">
    <source>
        <dbReference type="Proteomes" id="UP000184488"/>
    </source>
</evidence>
<dbReference type="OrthoDB" id="1345529at2"/>
<dbReference type="EMBL" id="FQZI01000002">
    <property type="protein sequence ID" value="SHI73758.1"/>
    <property type="molecule type" value="Genomic_DNA"/>
</dbReference>
<dbReference type="Proteomes" id="UP000184488">
    <property type="component" value="Unassembled WGS sequence"/>
</dbReference>
<reference evidence="3" key="1">
    <citation type="submission" date="2016-11" db="EMBL/GenBank/DDBJ databases">
        <authorList>
            <person name="Varghese N."/>
            <person name="Submissions S."/>
        </authorList>
    </citation>
    <scope>NUCLEOTIDE SEQUENCE [LARGE SCALE GENOMIC DNA]</scope>
    <source>
        <strain evidence="3">DSM 18829</strain>
    </source>
</reference>